<reference evidence="1" key="1">
    <citation type="submission" date="2021-01" db="EMBL/GenBank/DDBJ databases">
        <title>Chromosome-level genome assembly of a human fungal pathogen reveals clustering of transcriptionally co-regulated genes.</title>
        <authorList>
            <person name="Voorhies M."/>
            <person name="Cohen S."/>
            <person name="Shea T.P."/>
            <person name="Petrus S."/>
            <person name="Munoz J.F."/>
            <person name="Poplawski S."/>
            <person name="Goldman W.E."/>
            <person name="Michael T."/>
            <person name="Cuomo C.A."/>
            <person name="Sil A."/>
            <person name="Beyhan S."/>
        </authorList>
    </citation>
    <scope>NUCLEOTIDE SEQUENCE</scope>
    <source>
        <strain evidence="1">H88</strain>
    </source>
</reference>
<protein>
    <submittedName>
        <fullName evidence="1">Uncharacterized protein</fullName>
    </submittedName>
</protein>
<evidence type="ECO:0000313" key="1">
    <source>
        <dbReference type="EMBL" id="QSS52118.1"/>
    </source>
</evidence>
<accession>A0A8A1LCI4</accession>
<organism evidence="1 2">
    <name type="scientific">Ajellomyces capsulatus (strain H88)</name>
    <name type="common">Darling's disease fungus</name>
    <name type="synonym">Histoplasma capsulatum</name>
    <dbReference type="NCBI Taxonomy" id="544711"/>
    <lineage>
        <taxon>Eukaryota</taxon>
        <taxon>Fungi</taxon>
        <taxon>Dikarya</taxon>
        <taxon>Ascomycota</taxon>
        <taxon>Pezizomycotina</taxon>
        <taxon>Eurotiomycetes</taxon>
        <taxon>Eurotiomycetidae</taxon>
        <taxon>Onygenales</taxon>
        <taxon>Ajellomycetaceae</taxon>
        <taxon>Histoplasma</taxon>
    </lineage>
</organism>
<dbReference type="VEuPathDB" id="FungiDB:I7I53_07634"/>
<proteinExistence type="predicted"/>
<name>A0A8A1LCI4_AJEC8</name>
<sequence length="71" mass="7735">MDKTLSALGPKTFRKKEAARIRPEPKISCFGTTTKYATLTSIYKTLASPTPMGAAIFNVRAGFFVSLNDCC</sequence>
<dbReference type="Proteomes" id="UP000663419">
    <property type="component" value="Chromosome 2"/>
</dbReference>
<evidence type="ECO:0000313" key="2">
    <source>
        <dbReference type="Proteomes" id="UP000663419"/>
    </source>
</evidence>
<dbReference type="EMBL" id="CP069103">
    <property type="protein sequence ID" value="QSS52118.1"/>
    <property type="molecule type" value="Genomic_DNA"/>
</dbReference>
<gene>
    <name evidence="1" type="ORF">I7I53_07634</name>
</gene>
<dbReference type="AlphaFoldDB" id="A0A8A1LCI4"/>